<dbReference type="EMBL" id="BAAAME010000004">
    <property type="protein sequence ID" value="GAA1744801.1"/>
    <property type="molecule type" value="Genomic_DNA"/>
</dbReference>
<dbReference type="InterPro" id="IPR003594">
    <property type="entry name" value="HATPase_dom"/>
</dbReference>
<feature type="domain" description="Signal transduction histidine kinase subgroup 3 dimerisation and phosphoacceptor" evidence="11">
    <location>
        <begin position="179"/>
        <end position="245"/>
    </location>
</feature>
<keyword evidence="4" id="KW-0808">Transferase</keyword>
<evidence type="ECO:0000256" key="6">
    <source>
        <dbReference type="ARBA" id="ARBA00022777"/>
    </source>
</evidence>
<evidence type="ECO:0000256" key="2">
    <source>
        <dbReference type="ARBA" id="ARBA00012438"/>
    </source>
</evidence>
<keyword evidence="13" id="KW-1185">Reference proteome</keyword>
<evidence type="ECO:0000313" key="13">
    <source>
        <dbReference type="Proteomes" id="UP001501057"/>
    </source>
</evidence>
<evidence type="ECO:0000259" key="11">
    <source>
        <dbReference type="Pfam" id="PF07730"/>
    </source>
</evidence>
<feature type="transmembrane region" description="Helical" evidence="9">
    <location>
        <begin position="36"/>
        <end position="53"/>
    </location>
</feature>
<keyword evidence="5" id="KW-0547">Nucleotide-binding</keyword>
<protein>
    <recommendedName>
        <fullName evidence="2">histidine kinase</fullName>
        <ecNumber evidence="2">2.7.13.3</ecNumber>
    </recommendedName>
</protein>
<dbReference type="SUPFAM" id="SSF55874">
    <property type="entry name" value="ATPase domain of HSP90 chaperone/DNA topoisomerase II/histidine kinase"/>
    <property type="match status" value="1"/>
</dbReference>
<gene>
    <name evidence="12" type="ORF">GCM10009710_26020</name>
</gene>
<name>A0ABP4W237_9ACTN</name>
<dbReference type="PANTHER" id="PTHR24421">
    <property type="entry name" value="NITRATE/NITRITE SENSOR PROTEIN NARX-RELATED"/>
    <property type="match status" value="1"/>
</dbReference>
<comment type="catalytic activity">
    <reaction evidence="1">
        <text>ATP + protein L-histidine = ADP + protein N-phospho-L-histidine.</text>
        <dbReference type="EC" id="2.7.13.3"/>
    </reaction>
</comment>
<evidence type="ECO:0000259" key="10">
    <source>
        <dbReference type="Pfam" id="PF02518"/>
    </source>
</evidence>
<organism evidence="12 13">
    <name type="scientific">Aeromicrobium alkaliterrae</name>
    <dbReference type="NCBI Taxonomy" id="302168"/>
    <lineage>
        <taxon>Bacteria</taxon>
        <taxon>Bacillati</taxon>
        <taxon>Actinomycetota</taxon>
        <taxon>Actinomycetes</taxon>
        <taxon>Propionibacteriales</taxon>
        <taxon>Nocardioidaceae</taxon>
        <taxon>Aeromicrobium</taxon>
    </lineage>
</organism>
<evidence type="ECO:0000313" key="12">
    <source>
        <dbReference type="EMBL" id="GAA1744801.1"/>
    </source>
</evidence>
<evidence type="ECO:0000256" key="9">
    <source>
        <dbReference type="SAM" id="Phobius"/>
    </source>
</evidence>
<evidence type="ECO:0000256" key="5">
    <source>
        <dbReference type="ARBA" id="ARBA00022741"/>
    </source>
</evidence>
<dbReference type="Pfam" id="PF07730">
    <property type="entry name" value="HisKA_3"/>
    <property type="match status" value="1"/>
</dbReference>
<dbReference type="Gene3D" id="3.30.565.10">
    <property type="entry name" value="Histidine kinase-like ATPase, C-terminal domain"/>
    <property type="match status" value="1"/>
</dbReference>
<feature type="transmembrane region" description="Helical" evidence="9">
    <location>
        <begin position="131"/>
        <end position="150"/>
    </location>
</feature>
<evidence type="ECO:0000256" key="4">
    <source>
        <dbReference type="ARBA" id="ARBA00022679"/>
    </source>
</evidence>
<keyword evidence="9" id="KW-1133">Transmembrane helix</keyword>
<accession>A0ABP4W237</accession>
<reference evidence="13" key="1">
    <citation type="journal article" date="2019" name="Int. J. Syst. Evol. Microbiol.">
        <title>The Global Catalogue of Microorganisms (GCM) 10K type strain sequencing project: providing services to taxonomists for standard genome sequencing and annotation.</title>
        <authorList>
            <consortium name="The Broad Institute Genomics Platform"/>
            <consortium name="The Broad Institute Genome Sequencing Center for Infectious Disease"/>
            <person name="Wu L."/>
            <person name="Ma J."/>
        </authorList>
    </citation>
    <scope>NUCLEOTIDE SEQUENCE [LARGE SCALE GENOMIC DNA]</scope>
    <source>
        <strain evidence="13">JCM 13518</strain>
    </source>
</reference>
<dbReference type="InterPro" id="IPR050482">
    <property type="entry name" value="Sensor_HK_TwoCompSys"/>
</dbReference>
<keyword evidence="6" id="KW-0418">Kinase</keyword>
<evidence type="ECO:0000256" key="7">
    <source>
        <dbReference type="ARBA" id="ARBA00022840"/>
    </source>
</evidence>
<evidence type="ECO:0000256" key="3">
    <source>
        <dbReference type="ARBA" id="ARBA00022553"/>
    </source>
</evidence>
<keyword evidence="3" id="KW-0597">Phosphoprotein</keyword>
<keyword evidence="7" id="KW-0067">ATP-binding</keyword>
<dbReference type="EC" id="2.7.13.3" evidence="2"/>
<dbReference type="InterPro" id="IPR036890">
    <property type="entry name" value="HATPase_C_sf"/>
</dbReference>
<sequence>MTTRARAVAVDLALTTALATAMFVEAIISTKVDGGLSPVGAVAIVAAAAPVMLRRRAPGLAFAACLLLLFPLFAAVDIYQTIPFPSVVTAYALALRGSRVQVLAAWVAASATVVATISIHSDHGLFHFETVKNLVIVVVPLLAGLAVSNYRAYLCSLEERAAMADQKREEETMRRIGEERLRIARDLHDVVTHSMVAINVQAGVAAHLLDRDTEQARASLLDIKRVSGEALSDLRSALEVVRGDDLDAPVAPTARLPRIDELATGLRAAGIHVDTKVEPGVELLPPEVDEAAFRIVQEALTNVLRHARPRRTTVTVRAVDDSVEVDVHDDGRGSVAGPHGNGITGMHARAAALGGSVTAGPADDGGWHVAARIPVGAP</sequence>
<dbReference type="CDD" id="cd16917">
    <property type="entry name" value="HATPase_UhpB-NarQ-NarX-like"/>
    <property type="match status" value="1"/>
</dbReference>
<feature type="transmembrane region" description="Helical" evidence="9">
    <location>
        <begin position="60"/>
        <end position="80"/>
    </location>
</feature>
<keyword evidence="9" id="KW-0812">Transmembrane</keyword>
<comment type="caution">
    <text evidence="12">The sequence shown here is derived from an EMBL/GenBank/DDBJ whole genome shotgun (WGS) entry which is preliminary data.</text>
</comment>
<proteinExistence type="predicted"/>
<dbReference type="RefSeq" id="WP_344202355.1">
    <property type="nucleotide sequence ID" value="NZ_BAAAME010000004.1"/>
</dbReference>
<evidence type="ECO:0000256" key="1">
    <source>
        <dbReference type="ARBA" id="ARBA00000085"/>
    </source>
</evidence>
<keyword evidence="9" id="KW-0472">Membrane</keyword>
<evidence type="ECO:0000256" key="8">
    <source>
        <dbReference type="ARBA" id="ARBA00023012"/>
    </source>
</evidence>
<keyword evidence="8" id="KW-0902">Two-component regulatory system</keyword>
<feature type="transmembrane region" description="Helical" evidence="9">
    <location>
        <begin position="100"/>
        <end position="119"/>
    </location>
</feature>
<dbReference type="Proteomes" id="UP001501057">
    <property type="component" value="Unassembled WGS sequence"/>
</dbReference>
<dbReference type="PANTHER" id="PTHR24421:SF10">
    <property type="entry name" value="NITRATE_NITRITE SENSOR PROTEIN NARQ"/>
    <property type="match status" value="1"/>
</dbReference>
<feature type="domain" description="Histidine kinase/HSP90-like ATPase" evidence="10">
    <location>
        <begin position="291"/>
        <end position="375"/>
    </location>
</feature>
<dbReference type="Gene3D" id="1.20.5.1930">
    <property type="match status" value="1"/>
</dbReference>
<dbReference type="Pfam" id="PF02518">
    <property type="entry name" value="HATPase_c"/>
    <property type="match status" value="1"/>
</dbReference>
<dbReference type="InterPro" id="IPR011712">
    <property type="entry name" value="Sig_transdc_His_kin_sub3_dim/P"/>
</dbReference>